<feature type="compositionally biased region" description="Polar residues" evidence="1">
    <location>
        <begin position="36"/>
        <end position="46"/>
    </location>
</feature>
<gene>
    <name evidence="2" type="ORF">RIF29_39907</name>
</gene>
<evidence type="ECO:0000256" key="1">
    <source>
        <dbReference type="SAM" id="MobiDB-lite"/>
    </source>
</evidence>
<evidence type="ECO:0000313" key="3">
    <source>
        <dbReference type="Proteomes" id="UP001372338"/>
    </source>
</evidence>
<feature type="compositionally biased region" description="Basic and acidic residues" evidence="1">
    <location>
        <begin position="58"/>
        <end position="67"/>
    </location>
</feature>
<dbReference type="AlphaFoldDB" id="A0AAN9E2N8"/>
<name>A0AAN9E2N8_CROPI</name>
<accession>A0AAN9E2N8</accession>
<protein>
    <submittedName>
        <fullName evidence="2">Uncharacterized protein</fullName>
    </submittedName>
</protein>
<dbReference type="Proteomes" id="UP001372338">
    <property type="component" value="Unassembled WGS sequence"/>
</dbReference>
<sequence length="189" mass="20115">MKESAKESATINVGDGSVAPENTTTAAPELGVEGAQVNTSDKNPGDSSPDFLGEEMCDGAKFEEPPHGKNGTVGPPADNIVKPVDNVVKRGPFKRSRMEGKHATPTHILLRNAGIKGICNEGSSGFKHLPNTVTFQAGNFGATTPRLFKDTQVHMEDGGHNSQEMELVPETQLVFDPGQTKFNPAFMQA</sequence>
<organism evidence="2 3">
    <name type="scientific">Crotalaria pallida</name>
    <name type="common">Smooth rattlebox</name>
    <name type="synonym">Crotalaria striata</name>
    <dbReference type="NCBI Taxonomy" id="3830"/>
    <lineage>
        <taxon>Eukaryota</taxon>
        <taxon>Viridiplantae</taxon>
        <taxon>Streptophyta</taxon>
        <taxon>Embryophyta</taxon>
        <taxon>Tracheophyta</taxon>
        <taxon>Spermatophyta</taxon>
        <taxon>Magnoliopsida</taxon>
        <taxon>eudicotyledons</taxon>
        <taxon>Gunneridae</taxon>
        <taxon>Pentapetalae</taxon>
        <taxon>rosids</taxon>
        <taxon>fabids</taxon>
        <taxon>Fabales</taxon>
        <taxon>Fabaceae</taxon>
        <taxon>Papilionoideae</taxon>
        <taxon>50 kb inversion clade</taxon>
        <taxon>genistoids sensu lato</taxon>
        <taxon>core genistoids</taxon>
        <taxon>Crotalarieae</taxon>
        <taxon>Crotalaria</taxon>
    </lineage>
</organism>
<proteinExistence type="predicted"/>
<feature type="region of interest" description="Disordered" evidence="1">
    <location>
        <begin position="1"/>
        <end position="83"/>
    </location>
</feature>
<keyword evidence="3" id="KW-1185">Reference proteome</keyword>
<dbReference type="EMBL" id="JAYWIO010000008">
    <property type="protein sequence ID" value="KAK7245075.1"/>
    <property type="molecule type" value="Genomic_DNA"/>
</dbReference>
<reference evidence="2 3" key="1">
    <citation type="submission" date="2024-01" db="EMBL/GenBank/DDBJ databases">
        <title>The genomes of 5 underutilized Papilionoideae crops provide insights into root nodulation and disease resistanc.</title>
        <authorList>
            <person name="Yuan L."/>
        </authorList>
    </citation>
    <scope>NUCLEOTIDE SEQUENCE [LARGE SCALE GENOMIC DNA]</scope>
    <source>
        <strain evidence="2">ZHUSHIDOU_FW_LH</strain>
        <tissue evidence="2">Leaf</tissue>
    </source>
</reference>
<evidence type="ECO:0000313" key="2">
    <source>
        <dbReference type="EMBL" id="KAK7245075.1"/>
    </source>
</evidence>
<comment type="caution">
    <text evidence="2">The sequence shown here is derived from an EMBL/GenBank/DDBJ whole genome shotgun (WGS) entry which is preliminary data.</text>
</comment>